<evidence type="ECO:0000259" key="15">
    <source>
        <dbReference type="PROSITE" id="PS51786"/>
    </source>
</evidence>
<dbReference type="GO" id="GO:0004252">
    <property type="term" value="F:serine-type endopeptidase activity"/>
    <property type="evidence" value="ECO:0007669"/>
    <property type="project" value="UniProtKB-UniRule"/>
</dbReference>
<dbReference type="GO" id="GO:0000160">
    <property type="term" value="P:phosphorelay signal transduction system"/>
    <property type="evidence" value="ECO:0007669"/>
    <property type="project" value="UniProtKB-KW"/>
</dbReference>
<dbReference type="PROSITE" id="PS51786">
    <property type="entry name" value="LON_PROTEOLYTIC"/>
    <property type="match status" value="1"/>
</dbReference>
<evidence type="ECO:0000256" key="1">
    <source>
        <dbReference type="ARBA" id="ARBA00022553"/>
    </source>
</evidence>
<feature type="domain" description="Lon proteolytic" evidence="15">
    <location>
        <begin position="485"/>
        <end position="666"/>
    </location>
</feature>
<dbReference type="InterPro" id="IPR011006">
    <property type="entry name" value="CheY-like_superfamily"/>
</dbReference>
<evidence type="ECO:0000256" key="6">
    <source>
        <dbReference type="ARBA" id="ARBA00022840"/>
    </source>
</evidence>
<evidence type="ECO:0000256" key="12">
    <source>
        <dbReference type="PROSITE-ProRule" id="PRU00169"/>
    </source>
</evidence>
<feature type="active site" evidence="13">
    <location>
        <position position="615"/>
    </location>
</feature>
<dbReference type="Gene3D" id="3.30.230.10">
    <property type="match status" value="1"/>
</dbReference>
<feature type="domain" description="Response regulatory" evidence="14">
    <location>
        <begin position="116"/>
        <end position="230"/>
    </location>
</feature>
<dbReference type="InterPro" id="IPR014721">
    <property type="entry name" value="Ribsml_uS5_D2-typ_fold_subgr"/>
</dbReference>
<dbReference type="SMART" id="SM00448">
    <property type="entry name" value="REC"/>
    <property type="match status" value="1"/>
</dbReference>
<sequence length="669" mass="75373">MWFRRTEEDRPKPSQELLDLKAAIAKAQLPEHVLSVVQREYERLEKTDPSVAEYTIGFNYLEYLISLPWNLYTEDNLDLKRAERILEASHYGLRHVKERILDYLAVRTLCSLQAAQVLVVDDEEIARQNLEYILRKEGHQVATAANGQEALDQVKGREFDVIITDLKMDRMDGIQLLESVKQIAPHTEVVMVTGYATVSTAVDALRKGAAHYLSKPIKLDELRQTVREIIERKRHIQRLRSPILCFTGPPGTGKTSIAQAIAEALERRFVRLSLAGLRDEAELRGHRRTYVGAMPGRIINEIRRVGLRNPVFMLDEIDKLGQDFRGDPAAVLLEILDPEQNRHFVDHYVDVPFDLSRVMFIATANYVENLPPPLLDRLEVIHFPGYTEREKKEIAKRYLIPQQLREHGLTNIRVDFPDESLTKIIQGYTREAGLRQLDREIATICRKLARLALADRTTAQVTVDEVLVERFLGPRKYFHEVAEATDQVGVATGLVWTEFGGEIIFIEATRMRGSQQLILTGSLGTVLQESAQTALSYIRSRAEDFGLDPDFFAHHDIHIHIPQGAVPKEGASAGVTIALALLSLLTGRPARRVVATTGELTLSGRLLPVSGIRDKVLAAQRSGVQMVIFPAANAVDLENLEPEAKEGLEIVLAERLEEVVDRVLLPPRA</sequence>
<dbReference type="SMART" id="SM00382">
    <property type="entry name" value="AAA"/>
    <property type="match status" value="1"/>
</dbReference>
<dbReference type="GO" id="GO:0016887">
    <property type="term" value="F:ATP hydrolysis activity"/>
    <property type="evidence" value="ECO:0007669"/>
    <property type="project" value="InterPro"/>
</dbReference>
<dbReference type="Gene3D" id="1.10.8.60">
    <property type="match status" value="1"/>
</dbReference>
<dbReference type="SUPFAM" id="SSF54211">
    <property type="entry name" value="Ribosomal protein S5 domain 2-like"/>
    <property type="match status" value="1"/>
</dbReference>
<dbReference type="FunFam" id="3.40.50.2300:FF:000018">
    <property type="entry name" value="DNA-binding transcriptional regulator NtrC"/>
    <property type="match status" value="1"/>
</dbReference>
<evidence type="ECO:0000256" key="13">
    <source>
        <dbReference type="PROSITE-ProRule" id="PRU01122"/>
    </source>
</evidence>
<evidence type="ECO:0000256" key="11">
    <source>
        <dbReference type="ARBA" id="ARBA00066743"/>
    </source>
</evidence>
<evidence type="ECO:0000313" key="16">
    <source>
        <dbReference type="EMBL" id="HGZ10839.1"/>
    </source>
</evidence>
<comment type="similarity">
    <text evidence="13">Belongs to the peptidase S16 family.</text>
</comment>
<dbReference type="InterPro" id="IPR008269">
    <property type="entry name" value="Lon_proteolytic"/>
</dbReference>
<dbReference type="AlphaFoldDB" id="A0A7C5EL82"/>
<dbReference type="Gene3D" id="3.40.50.300">
    <property type="entry name" value="P-loop containing nucleotide triphosphate hydrolases"/>
    <property type="match status" value="1"/>
</dbReference>
<dbReference type="InterPro" id="IPR001789">
    <property type="entry name" value="Sig_transdc_resp-reg_receiver"/>
</dbReference>
<dbReference type="GO" id="GO:0030163">
    <property type="term" value="P:protein catabolic process"/>
    <property type="evidence" value="ECO:0007669"/>
    <property type="project" value="InterPro"/>
</dbReference>
<dbReference type="InterPro" id="IPR003593">
    <property type="entry name" value="AAA+_ATPase"/>
</dbReference>
<dbReference type="EMBL" id="DTKJ01000014">
    <property type="protein sequence ID" value="HGZ10839.1"/>
    <property type="molecule type" value="Genomic_DNA"/>
</dbReference>
<organism evidence="16">
    <name type="scientific">Desulfobacca acetoxidans</name>
    <dbReference type="NCBI Taxonomy" id="60893"/>
    <lineage>
        <taxon>Bacteria</taxon>
        <taxon>Pseudomonadati</taxon>
        <taxon>Thermodesulfobacteriota</taxon>
        <taxon>Desulfobaccia</taxon>
        <taxon>Desulfobaccales</taxon>
        <taxon>Desulfobaccaceae</taxon>
        <taxon>Desulfobacca</taxon>
    </lineage>
</organism>
<evidence type="ECO:0000256" key="7">
    <source>
        <dbReference type="ARBA" id="ARBA00023012"/>
    </source>
</evidence>
<feature type="modified residue" description="4-aspartylphosphate" evidence="12">
    <location>
        <position position="165"/>
    </location>
</feature>
<evidence type="ECO:0000256" key="9">
    <source>
        <dbReference type="ARBA" id="ARBA00023163"/>
    </source>
</evidence>
<dbReference type="EC" id="3.4.21.53" evidence="11 13"/>
<dbReference type="InterPro" id="IPR003959">
    <property type="entry name" value="ATPase_AAA_core"/>
</dbReference>
<dbReference type="GO" id="GO:0005524">
    <property type="term" value="F:ATP binding"/>
    <property type="evidence" value="ECO:0007669"/>
    <property type="project" value="UniProtKB-KW"/>
</dbReference>
<dbReference type="InterPro" id="IPR004815">
    <property type="entry name" value="Lon_bac/euk-typ"/>
</dbReference>
<keyword evidence="4 13" id="KW-0378">Hydrolase</keyword>
<dbReference type="PRINTS" id="PR00830">
    <property type="entry name" value="ENDOLAPTASE"/>
</dbReference>
<keyword evidence="6" id="KW-0067">ATP-binding</keyword>
<evidence type="ECO:0000256" key="8">
    <source>
        <dbReference type="ARBA" id="ARBA00023015"/>
    </source>
</evidence>
<protein>
    <recommendedName>
        <fullName evidence="11 13">endopeptidase La</fullName>
        <ecNumber evidence="11 13">3.4.21.53</ecNumber>
    </recommendedName>
</protein>
<accession>A0A7C5EL82</accession>
<keyword evidence="3" id="KW-0547">Nucleotide-binding</keyword>
<evidence type="ECO:0000256" key="4">
    <source>
        <dbReference type="ARBA" id="ARBA00022801"/>
    </source>
</evidence>
<dbReference type="SUPFAM" id="SSF52540">
    <property type="entry name" value="P-loop containing nucleoside triphosphate hydrolases"/>
    <property type="match status" value="1"/>
</dbReference>
<dbReference type="GO" id="GO:0006508">
    <property type="term" value="P:proteolysis"/>
    <property type="evidence" value="ECO:0007669"/>
    <property type="project" value="UniProtKB-KW"/>
</dbReference>
<keyword evidence="8" id="KW-0805">Transcription regulation</keyword>
<keyword evidence="9" id="KW-0804">Transcription</keyword>
<comment type="caution">
    <text evidence="16">The sequence shown here is derived from an EMBL/GenBank/DDBJ whole genome shotgun (WGS) entry which is preliminary data.</text>
</comment>
<feature type="active site" evidence="13">
    <location>
        <position position="572"/>
    </location>
</feature>
<keyword evidence="1 12" id="KW-0597">Phosphoprotein</keyword>
<comment type="catalytic activity">
    <reaction evidence="10 13">
        <text>Hydrolysis of proteins in presence of ATP.</text>
        <dbReference type="EC" id="3.4.21.53"/>
    </reaction>
</comment>
<dbReference type="Gene3D" id="3.40.50.2300">
    <property type="match status" value="1"/>
</dbReference>
<dbReference type="PANTHER" id="PTHR10046">
    <property type="entry name" value="ATP DEPENDENT LON PROTEASE FAMILY MEMBER"/>
    <property type="match status" value="1"/>
</dbReference>
<evidence type="ECO:0000256" key="5">
    <source>
        <dbReference type="ARBA" id="ARBA00022825"/>
    </source>
</evidence>
<dbReference type="PROSITE" id="PS50110">
    <property type="entry name" value="RESPONSE_REGULATORY"/>
    <property type="match status" value="1"/>
</dbReference>
<keyword evidence="7" id="KW-0902">Two-component regulatory system</keyword>
<dbReference type="GO" id="GO:0004176">
    <property type="term" value="F:ATP-dependent peptidase activity"/>
    <property type="evidence" value="ECO:0007669"/>
    <property type="project" value="UniProtKB-UniRule"/>
</dbReference>
<keyword evidence="2 13" id="KW-0645">Protease</keyword>
<evidence type="ECO:0000256" key="2">
    <source>
        <dbReference type="ARBA" id="ARBA00022670"/>
    </source>
</evidence>
<dbReference type="FunFam" id="3.40.50.300:FF:000021">
    <property type="entry name" value="Lon protease homolog"/>
    <property type="match status" value="1"/>
</dbReference>
<dbReference type="InterPro" id="IPR027065">
    <property type="entry name" value="Lon_Prtase"/>
</dbReference>
<dbReference type="Gene3D" id="1.20.5.5270">
    <property type="match status" value="1"/>
</dbReference>
<dbReference type="Pfam" id="PF22667">
    <property type="entry name" value="Lon_lid"/>
    <property type="match status" value="1"/>
</dbReference>
<dbReference type="NCBIfam" id="TIGR00763">
    <property type="entry name" value="lon"/>
    <property type="match status" value="1"/>
</dbReference>
<dbReference type="SUPFAM" id="SSF52172">
    <property type="entry name" value="CheY-like"/>
    <property type="match status" value="1"/>
</dbReference>
<dbReference type="InterPro" id="IPR020568">
    <property type="entry name" value="Ribosomal_Su5_D2-typ_SF"/>
</dbReference>
<gene>
    <name evidence="16" type="primary">lon</name>
    <name evidence="16" type="ORF">ENW48_01310</name>
</gene>
<evidence type="ECO:0000256" key="3">
    <source>
        <dbReference type="ARBA" id="ARBA00022741"/>
    </source>
</evidence>
<keyword evidence="5 13" id="KW-0720">Serine protease</keyword>
<dbReference type="Pfam" id="PF00004">
    <property type="entry name" value="AAA"/>
    <property type="match status" value="1"/>
</dbReference>
<name>A0A7C5EL82_9BACT</name>
<dbReference type="Pfam" id="PF05362">
    <property type="entry name" value="Lon_C"/>
    <property type="match status" value="1"/>
</dbReference>
<evidence type="ECO:0000256" key="10">
    <source>
        <dbReference type="ARBA" id="ARBA00050665"/>
    </source>
</evidence>
<dbReference type="CDD" id="cd19500">
    <property type="entry name" value="RecA-like_Lon"/>
    <property type="match status" value="1"/>
</dbReference>
<proteinExistence type="inferred from homology"/>
<dbReference type="CDD" id="cd17536">
    <property type="entry name" value="REC_YesN-like"/>
    <property type="match status" value="1"/>
</dbReference>
<dbReference type="InterPro" id="IPR027417">
    <property type="entry name" value="P-loop_NTPase"/>
</dbReference>
<dbReference type="Pfam" id="PF00072">
    <property type="entry name" value="Response_reg"/>
    <property type="match status" value="1"/>
</dbReference>
<dbReference type="InterPro" id="IPR054594">
    <property type="entry name" value="Lon_lid"/>
</dbReference>
<evidence type="ECO:0000259" key="14">
    <source>
        <dbReference type="PROSITE" id="PS50110"/>
    </source>
</evidence>
<reference evidence="16" key="1">
    <citation type="journal article" date="2020" name="mSystems">
        <title>Genome- and Community-Level Interaction Insights into Carbon Utilization and Element Cycling Functions of Hydrothermarchaeota in Hydrothermal Sediment.</title>
        <authorList>
            <person name="Zhou Z."/>
            <person name="Liu Y."/>
            <person name="Xu W."/>
            <person name="Pan J."/>
            <person name="Luo Z.H."/>
            <person name="Li M."/>
        </authorList>
    </citation>
    <scope>NUCLEOTIDE SEQUENCE [LARGE SCALE GENOMIC DNA]</scope>
    <source>
        <strain evidence="16">SpSt-853</strain>
    </source>
</reference>